<dbReference type="InterPro" id="IPR013096">
    <property type="entry name" value="Cupin_2"/>
</dbReference>
<proteinExistence type="predicted"/>
<dbReference type="EMBL" id="FNAK01000002">
    <property type="protein sequence ID" value="SDD64479.1"/>
    <property type="molecule type" value="Genomic_DNA"/>
</dbReference>
<name>A0A1G6WFA9_9PROT</name>
<dbReference type="CDD" id="cd02226">
    <property type="entry name" value="cupin_YdbB-like"/>
    <property type="match status" value="1"/>
</dbReference>
<dbReference type="InterPro" id="IPR014710">
    <property type="entry name" value="RmlC-like_jellyroll"/>
</dbReference>
<evidence type="ECO:0000259" key="1">
    <source>
        <dbReference type="Pfam" id="PF07883"/>
    </source>
</evidence>
<dbReference type="Proteomes" id="UP000183685">
    <property type="component" value="Unassembled WGS sequence"/>
</dbReference>
<reference evidence="2 3" key="1">
    <citation type="submission" date="2016-10" db="EMBL/GenBank/DDBJ databases">
        <authorList>
            <person name="de Groot N.N."/>
        </authorList>
    </citation>
    <scope>NUCLEOTIDE SEQUENCE [LARGE SCALE GENOMIC DNA]</scope>
    <source>
        <strain evidence="2 3">CGMCC 1.9109</strain>
    </source>
</reference>
<evidence type="ECO:0000313" key="2">
    <source>
        <dbReference type="EMBL" id="SDD64479.1"/>
    </source>
</evidence>
<dbReference type="InterPro" id="IPR052044">
    <property type="entry name" value="PKS_Associated_Protein"/>
</dbReference>
<dbReference type="RefSeq" id="WP_068306162.1">
    <property type="nucleotide sequence ID" value="NZ_FNAK01000002.1"/>
</dbReference>
<dbReference type="SUPFAM" id="SSF51182">
    <property type="entry name" value="RmlC-like cupins"/>
    <property type="match status" value="1"/>
</dbReference>
<evidence type="ECO:0000313" key="3">
    <source>
        <dbReference type="Proteomes" id="UP000183685"/>
    </source>
</evidence>
<keyword evidence="2" id="KW-0413">Isomerase</keyword>
<organism evidence="2 3">
    <name type="scientific">Kordiimonas lacus</name>
    <dbReference type="NCBI Taxonomy" id="637679"/>
    <lineage>
        <taxon>Bacteria</taxon>
        <taxon>Pseudomonadati</taxon>
        <taxon>Pseudomonadota</taxon>
        <taxon>Alphaproteobacteria</taxon>
        <taxon>Kordiimonadales</taxon>
        <taxon>Kordiimonadaceae</taxon>
        <taxon>Kordiimonas</taxon>
    </lineage>
</organism>
<dbReference type="Pfam" id="PF07883">
    <property type="entry name" value="Cupin_2"/>
    <property type="match status" value="1"/>
</dbReference>
<dbReference type="Gene3D" id="2.60.120.10">
    <property type="entry name" value="Jelly Rolls"/>
    <property type="match status" value="1"/>
</dbReference>
<dbReference type="OrthoDB" id="9794183at2"/>
<sequence length="119" mass="13718">MKPVNLKAKLTTFSDHWSPKLIGDLDGYHVKLAKLSGDFVWHAHEGEDEFFLVIDGRFRMDYRDRQDWIEEGEMVVVPKGVEHKPYAPEECSVLLIEKASTDHTGGVDDPRRVENPERI</sequence>
<accession>A0A1G6WFA9</accession>
<gene>
    <name evidence="2" type="ORF">SAMN04488071_1086</name>
</gene>
<dbReference type="PANTHER" id="PTHR36114">
    <property type="entry name" value="16.7 KDA PROTEIN IN WHIE LOCUS"/>
    <property type="match status" value="1"/>
</dbReference>
<protein>
    <submittedName>
        <fullName evidence="2">Mannose-6-phosphate isomerase, cupin superfamily</fullName>
    </submittedName>
</protein>
<feature type="domain" description="Cupin type-2" evidence="1">
    <location>
        <begin position="36"/>
        <end position="96"/>
    </location>
</feature>
<dbReference type="InterPro" id="IPR011051">
    <property type="entry name" value="RmlC_Cupin_sf"/>
</dbReference>
<dbReference type="AlphaFoldDB" id="A0A1G6WFA9"/>
<dbReference type="PANTHER" id="PTHR36114:SF1">
    <property type="entry name" value="16.7 KDA PROTEIN IN WHIE LOCUS"/>
    <property type="match status" value="1"/>
</dbReference>
<dbReference type="STRING" id="637679.GCA_001550055_02801"/>
<dbReference type="GO" id="GO:0016853">
    <property type="term" value="F:isomerase activity"/>
    <property type="evidence" value="ECO:0007669"/>
    <property type="project" value="UniProtKB-KW"/>
</dbReference>
<keyword evidence="3" id="KW-1185">Reference proteome</keyword>